<sequence>MMLRGRSLRPEPVFRPSLPTCSRPQRCRHCLRPVAVGWDPEGILAAPKGGHLSRRETAKEIESDKELQKQADRAREEGRQETLDKREARQRPATQEQLVEYLLNTEAEEMEYETVRCRPLITDEFFTHLGSEIGKQRFASRPDEGKVAELEGLRDFLATTVAQIDEKAKNMAAPKDRLLRLLQAQDKKAMLLQMAGDNEIDDVLLKLLQQNIDAARSAGQEQPAVFMEKIRDAARRYMLTV</sequence>
<proteinExistence type="predicted"/>
<feature type="compositionally biased region" description="Basic and acidic residues" evidence="1">
    <location>
        <begin position="53"/>
        <end position="90"/>
    </location>
</feature>
<feature type="region of interest" description="Disordered" evidence="1">
    <location>
        <begin position="43"/>
        <end position="92"/>
    </location>
</feature>
<dbReference type="AlphaFoldDB" id="A0AAW1P7T0"/>
<evidence type="ECO:0000313" key="3">
    <source>
        <dbReference type="Proteomes" id="UP001465755"/>
    </source>
</evidence>
<reference evidence="2 3" key="1">
    <citation type="journal article" date="2024" name="Nat. Commun.">
        <title>Phylogenomics reveals the evolutionary origins of lichenization in chlorophyte algae.</title>
        <authorList>
            <person name="Puginier C."/>
            <person name="Libourel C."/>
            <person name="Otte J."/>
            <person name="Skaloud P."/>
            <person name="Haon M."/>
            <person name="Grisel S."/>
            <person name="Petersen M."/>
            <person name="Berrin J.G."/>
            <person name="Delaux P.M."/>
            <person name="Dal Grande F."/>
            <person name="Keller J."/>
        </authorList>
    </citation>
    <scope>NUCLEOTIDE SEQUENCE [LARGE SCALE GENOMIC DNA]</scope>
    <source>
        <strain evidence="2 3">SAG 2036</strain>
    </source>
</reference>
<name>A0AAW1P7T0_9CHLO</name>
<comment type="caution">
    <text evidence="2">The sequence shown here is derived from an EMBL/GenBank/DDBJ whole genome shotgun (WGS) entry which is preliminary data.</text>
</comment>
<accession>A0AAW1P7T0</accession>
<evidence type="ECO:0000313" key="2">
    <source>
        <dbReference type="EMBL" id="KAK9805770.1"/>
    </source>
</evidence>
<dbReference type="EMBL" id="JALJOQ010000042">
    <property type="protein sequence ID" value="KAK9805770.1"/>
    <property type="molecule type" value="Genomic_DNA"/>
</dbReference>
<dbReference type="Proteomes" id="UP001465755">
    <property type="component" value="Unassembled WGS sequence"/>
</dbReference>
<dbReference type="PANTHER" id="PTHR36333">
    <property type="entry name" value="DIMETHYLALLYL, ADENOSINE TRNA METHYLTHIOTRANSFERASE"/>
    <property type="match status" value="1"/>
</dbReference>
<gene>
    <name evidence="2" type="ORF">WJX73_007953</name>
</gene>
<keyword evidence="3" id="KW-1185">Reference proteome</keyword>
<protein>
    <submittedName>
        <fullName evidence="2">Uncharacterized protein</fullName>
    </submittedName>
</protein>
<organism evidence="2 3">
    <name type="scientific">Symbiochloris irregularis</name>
    <dbReference type="NCBI Taxonomy" id="706552"/>
    <lineage>
        <taxon>Eukaryota</taxon>
        <taxon>Viridiplantae</taxon>
        <taxon>Chlorophyta</taxon>
        <taxon>core chlorophytes</taxon>
        <taxon>Trebouxiophyceae</taxon>
        <taxon>Trebouxiales</taxon>
        <taxon>Trebouxiaceae</taxon>
        <taxon>Symbiochloris</taxon>
    </lineage>
</organism>
<dbReference type="PANTHER" id="PTHR36333:SF1">
    <property type="entry name" value="DIMETHYLALLYL, ADENOSINE TRNA METHYLTHIOTRANSFERASE"/>
    <property type="match status" value="1"/>
</dbReference>
<evidence type="ECO:0000256" key="1">
    <source>
        <dbReference type="SAM" id="MobiDB-lite"/>
    </source>
</evidence>